<dbReference type="PANTHER" id="PTHR35176:SF2">
    <property type="entry name" value="F420H(2)-DEPENDENT REDUCTASE RV1155"/>
    <property type="match status" value="1"/>
</dbReference>
<dbReference type="SUPFAM" id="SSF50475">
    <property type="entry name" value="FMN-binding split barrel"/>
    <property type="match status" value="1"/>
</dbReference>
<dbReference type="Gene3D" id="2.30.110.10">
    <property type="entry name" value="Electron Transport, Fmn-binding Protein, Chain A"/>
    <property type="match status" value="1"/>
</dbReference>
<dbReference type="Proteomes" id="UP001501747">
    <property type="component" value="Unassembled WGS sequence"/>
</dbReference>
<feature type="domain" description="Pyridoxamine 5'-phosphate oxidase N-terminal" evidence="2">
    <location>
        <begin position="17"/>
        <end position="144"/>
    </location>
</feature>
<accession>A0ABP7T313</accession>
<dbReference type="NCBIfam" id="TIGR03618">
    <property type="entry name" value="Rv1155_F420"/>
    <property type="match status" value="1"/>
</dbReference>
<reference evidence="4" key="1">
    <citation type="journal article" date="2019" name="Int. J. Syst. Evol. Microbiol.">
        <title>The Global Catalogue of Microorganisms (GCM) 10K type strain sequencing project: providing services to taxonomists for standard genome sequencing and annotation.</title>
        <authorList>
            <consortium name="The Broad Institute Genomics Platform"/>
            <consortium name="The Broad Institute Genome Sequencing Center for Infectious Disease"/>
            <person name="Wu L."/>
            <person name="Ma J."/>
        </authorList>
    </citation>
    <scope>NUCLEOTIDE SEQUENCE [LARGE SCALE GENOMIC DNA]</scope>
    <source>
        <strain evidence="4">JCM 17342</strain>
    </source>
</reference>
<sequence length="151" mass="16340">MGMSDEKPKPRSLSASEIDELLAAQRFGVVATVKKDGTPHLATMLHTWDPVGRVARISTTATRAKPGHVRRHPRASLHVAEPDHMTFAVVEGLGEVSEVSTTPGDAAGLELLAMAGEVPDRDAFLVEMVAEHRLVLRIKAERVTGTTLHHE</sequence>
<dbReference type="EMBL" id="BAABAL010000018">
    <property type="protein sequence ID" value="GAA4020256.1"/>
    <property type="molecule type" value="Genomic_DNA"/>
</dbReference>
<keyword evidence="1" id="KW-0560">Oxidoreductase</keyword>
<evidence type="ECO:0000313" key="4">
    <source>
        <dbReference type="Proteomes" id="UP001501747"/>
    </source>
</evidence>
<evidence type="ECO:0000256" key="1">
    <source>
        <dbReference type="ARBA" id="ARBA00023002"/>
    </source>
</evidence>
<dbReference type="InterPro" id="IPR011576">
    <property type="entry name" value="Pyridox_Oxase_N"/>
</dbReference>
<protein>
    <submittedName>
        <fullName evidence="3">PPOX class F420-dependent oxidoreductase</fullName>
    </submittedName>
</protein>
<dbReference type="PANTHER" id="PTHR35176">
    <property type="entry name" value="HEME OXYGENASE HI_0854-RELATED"/>
    <property type="match status" value="1"/>
</dbReference>
<gene>
    <name evidence="3" type="ORF">GCM10022247_50270</name>
</gene>
<keyword evidence="4" id="KW-1185">Reference proteome</keyword>
<comment type="caution">
    <text evidence="3">The sequence shown here is derived from an EMBL/GenBank/DDBJ whole genome shotgun (WGS) entry which is preliminary data.</text>
</comment>
<name>A0ABP7T313_9PSEU</name>
<evidence type="ECO:0000313" key="3">
    <source>
        <dbReference type="EMBL" id="GAA4020256.1"/>
    </source>
</evidence>
<dbReference type="Pfam" id="PF01243">
    <property type="entry name" value="PNPOx_N"/>
    <property type="match status" value="1"/>
</dbReference>
<proteinExistence type="predicted"/>
<dbReference type="InterPro" id="IPR052019">
    <property type="entry name" value="F420H2_bilvrd_red/Heme_oxyg"/>
</dbReference>
<evidence type="ECO:0000259" key="2">
    <source>
        <dbReference type="Pfam" id="PF01243"/>
    </source>
</evidence>
<dbReference type="InterPro" id="IPR012349">
    <property type="entry name" value="Split_barrel_FMN-bd"/>
</dbReference>
<organism evidence="3 4">
    <name type="scientific">Allokutzneria multivorans</name>
    <dbReference type="NCBI Taxonomy" id="1142134"/>
    <lineage>
        <taxon>Bacteria</taxon>
        <taxon>Bacillati</taxon>
        <taxon>Actinomycetota</taxon>
        <taxon>Actinomycetes</taxon>
        <taxon>Pseudonocardiales</taxon>
        <taxon>Pseudonocardiaceae</taxon>
        <taxon>Allokutzneria</taxon>
    </lineage>
</organism>
<dbReference type="InterPro" id="IPR019920">
    <property type="entry name" value="F420-binding_dom_put"/>
</dbReference>